<feature type="compositionally biased region" description="Acidic residues" evidence="12">
    <location>
        <begin position="1"/>
        <end position="10"/>
    </location>
</feature>
<dbReference type="PATRIC" id="fig|1220535.3.peg.684"/>
<comment type="function">
    <text evidence="11">DNA polymerase III is a complex, multichain enzyme responsible for most of the replicative synthesis in bacteria. This DNA polymerase also exhibits 3' to 5' exonuclease activity.</text>
</comment>
<dbReference type="Gene3D" id="1.20.272.10">
    <property type="match status" value="1"/>
</dbReference>
<evidence type="ECO:0000256" key="7">
    <source>
        <dbReference type="ARBA" id="ARBA00022833"/>
    </source>
</evidence>
<feature type="compositionally biased region" description="Polar residues" evidence="12">
    <location>
        <begin position="424"/>
        <end position="433"/>
    </location>
</feature>
<dbReference type="SMART" id="SM00382">
    <property type="entry name" value="AAA"/>
    <property type="match status" value="1"/>
</dbReference>
<keyword evidence="9 11" id="KW-0239">DNA-directed DNA polymerase</keyword>
<dbReference type="CDD" id="cd18137">
    <property type="entry name" value="HLD_clamp_pol_III_gamma_tau"/>
    <property type="match status" value="1"/>
</dbReference>
<evidence type="ECO:0000256" key="3">
    <source>
        <dbReference type="ARBA" id="ARBA00022695"/>
    </source>
</evidence>
<dbReference type="Pfam" id="PF22608">
    <property type="entry name" value="DNAX_ATPase_lid"/>
    <property type="match status" value="1"/>
</dbReference>
<dbReference type="PANTHER" id="PTHR11669">
    <property type="entry name" value="REPLICATION FACTOR C / DNA POLYMERASE III GAMMA-TAU SUBUNIT"/>
    <property type="match status" value="1"/>
</dbReference>
<keyword evidence="7" id="KW-0862">Zinc</keyword>
<evidence type="ECO:0000256" key="9">
    <source>
        <dbReference type="ARBA" id="ARBA00022932"/>
    </source>
</evidence>
<evidence type="ECO:0000256" key="1">
    <source>
        <dbReference type="ARBA" id="ARBA00006360"/>
    </source>
</evidence>
<dbReference type="Gene3D" id="3.40.50.300">
    <property type="entry name" value="P-loop containing nucleotide triphosphate hydrolases"/>
    <property type="match status" value="1"/>
</dbReference>
<feature type="region of interest" description="Disordered" evidence="12">
    <location>
        <begin position="1"/>
        <end position="24"/>
    </location>
</feature>
<dbReference type="InterPro" id="IPR012763">
    <property type="entry name" value="DNA_pol_III_sug/sutau_N"/>
</dbReference>
<dbReference type="STRING" id="1220535.IMCC14465_06870"/>
<comment type="subunit">
    <text evidence="11">DNA polymerase III contains a core (composed of alpha, epsilon and theta chains) that associates with a tau subunit. This core dimerizes to form the POLIII' complex. PolIII' associates with the gamma complex (composed of gamma, delta, delta', psi and chi chains) and with the beta chain to form the complete DNA polymerase III complex.</text>
</comment>
<keyword evidence="3 11" id="KW-0548">Nucleotidyltransferase</keyword>
<evidence type="ECO:0000256" key="5">
    <source>
        <dbReference type="ARBA" id="ARBA00022723"/>
    </source>
</evidence>
<feature type="compositionally biased region" description="Polar residues" evidence="12">
    <location>
        <begin position="456"/>
        <end position="467"/>
    </location>
</feature>
<dbReference type="GO" id="GO:0003677">
    <property type="term" value="F:DNA binding"/>
    <property type="evidence" value="ECO:0007669"/>
    <property type="project" value="InterPro"/>
</dbReference>
<evidence type="ECO:0000256" key="10">
    <source>
        <dbReference type="ARBA" id="ARBA00049244"/>
    </source>
</evidence>
<dbReference type="GO" id="GO:0003887">
    <property type="term" value="F:DNA-directed DNA polymerase activity"/>
    <property type="evidence" value="ECO:0007669"/>
    <property type="project" value="UniProtKB-KW"/>
</dbReference>
<dbReference type="InterPro" id="IPR003593">
    <property type="entry name" value="AAA+_ATPase"/>
</dbReference>
<name>J9DG72_9PROT</name>
<gene>
    <name evidence="11" type="primary">dnaX</name>
    <name evidence="14" type="ORF">IMCC14465_06870</name>
</gene>
<dbReference type="CDD" id="cd00009">
    <property type="entry name" value="AAA"/>
    <property type="match status" value="1"/>
</dbReference>
<keyword evidence="4 11" id="KW-0235">DNA replication</keyword>
<dbReference type="SUPFAM" id="SSF48019">
    <property type="entry name" value="post-AAA+ oligomerization domain-like"/>
    <property type="match status" value="1"/>
</dbReference>
<dbReference type="OrthoDB" id="9810148at2"/>
<keyword evidence="6 11" id="KW-0547">Nucleotide-binding</keyword>
<dbReference type="FunFam" id="3.40.50.300:FF:000014">
    <property type="entry name" value="DNA polymerase III subunit gamma/tau"/>
    <property type="match status" value="1"/>
</dbReference>
<keyword evidence="2 11" id="KW-0808">Transferase</keyword>
<dbReference type="GO" id="GO:0009360">
    <property type="term" value="C:DNA polymerase III complex"/>
    <property type="evidence" value="ECO:0007669"/>
    <property type="project" value="InterPro"/>
</dbReference>
<reference evidence="14 15" key="1">
    <citation type="journal article" date="2012" name="J. Bacteriol.">
        <title>Genome Sequence of Strain IMCC14465, Isolated from the East Sea, Belonging to the PS1 Clade of Alphaproteobacteria.</title>
        <authorList>
            <person name="Yang S.J."/>
            <person name="Kang I."/>
            <person name="Cho J.C."/>
        </authorList>
    </citation>
    <scope>NUCLEOTIDE SEQUENCE [LARGE SCALE GENOMIC DNA]</scope>
    <source>
        <strain evidence="14 15">IMCC14465</strain>
    </source>
</reference>
<comment type="catalytic activity">
    <reaction evidence="10 11">
        <text>DNA(n) + a 2'-deoxyribonucleoside 5'-triphosphate = DNA(n+1) + diphosphate</text>
        <dbReference type="Rhea" id="RHEA:22508"/>
        <dbReference type="Rhea" id="RHEA-COMP:17339"/>
        <dbReference type="Rhea" id="RHEA-COMP:17340"/>
        <dbReference type="ChEBI" id="CHEBI:33019"/>
        <dbReference type="ChEBI" id="CHEBI:61560"/>
        <dbReference type="ChEBI" id="CHEBI:173112"/>
        <dbReference type="EC" id="2.7.7.7"/>
    </reaction>
</comment>
<dbReference type="NCBIfam" id="NF006585">
    <property type="entry name" value="PRK09111.1"/>
    <property type="match status" value="1"/>
</dbReference>
<sequence length="661" mass="71892">MSDQNQEEDITPVAPDPDTEPGFGLIAEADEENNVTPKSEAYEVLARKYRPRIFDDMIGQEAMVQTLRNAFETGRIAHAFMLTGVRGVGKTTTARILARALNYQTAQQDAPNVDMQEPGFHCADIMAGSHVDVIEMDAASATGIDDIREIIENVRYRPSAARYKVFIIDEVHMLSTQAFNGLLKTLEEPPAHVKFVFATTEIRKVPVTVLSRCQRFDLRRLTIEETLHLLNKVCTAEGSRFQDESLALIARAAEGSARDALSLLDRALAHGGEDSAETGPDADAMRQMLGLADRGRVFDLFDLVMQGKLPEALGEFETQYNMGADPIVILADLAELTYRLTRMKFVPAAMDDITMAEALRLRSKETADALSTQVLSRCWQVLLKGHKEAMTAPDPMAAAEMVIIRLAHMSDMPAPSELLKQIQKSSPTGNQGNAPHGTAGPETGDAPQNPAGAQAVSESQTSQPTTNGGSGGQLAERVAQAETQHAPQIEIAPSSTVAPPLSRSPENFKQLVALVGQMREIKFKTVLETGVHLVRFEPASELKAGVIEYRLAEGAEDISRPLSRLLKEWTGLQWVVSLSQDTGAETLYKEAHDDATRRKDNAADDPLVKAALETFPGAEIVSVTNMDELSGSLAANLEGQEFIDDEGDYEGVDVGNDEGEA</sequence>
<keyword evidence="5" id="KW-0479">Metal-binding</keyword>
<comment type="similarity">
    <text evidence="1 11">Belongs to the DnaX/STICHEL family.</text>
</comment>
<dbReference type="Pfam" id="PF13177">
    <property type="entry name" value="DNA_pol3_delta2"/>
    <property type="match status" value="1"/>
</dbReference>
<comment type="caution">
    <text evidence="14">The sequence shown here is derived from an EMBL/GenBank/DDBJ whole genome shotgun (WGS) entry which is preliminary data.</text>
</comment>
<organism evidence="14 15">
    <name type="scientific">alpha proteobacterium IMCC14465</name>
    <dbReference type="NCBI Taxonomy" id="1220535"/>
    <lineage>
        <taxon>Bacteria</taxon>
        <taxon>Pseudomonadati</taxon>
        <taxon>Pseudomonadota</taxon>
        <taxon>Alphaproteobacteria</taxon>
        <taxon>PS1 clade</taxon>
    </lineage>
</organism>
<dbReference type="SUPFAM" id="SSF52540">
    <property type="entry name" value="P-loop containing nucleoside triphosphate hydrolases"/>
    <property type="match status" value="1"/>
</dbReference>
<evidence type="ECO:0000256" key="4">
    <source>
        <dbReference type="ARBA" id="ARBA00022705"/>
    </source>
</evidence>
<keyword evidence="8 11" id="KW-0067">ATP-binding</keyword>
<dbReference type="InterPro" id="IPR022754">
    <property type="entry name" value="DNA_pol_III_gamma-3"/>
</dbReference>
<feature type="domain" description="AAA+ ATPase" evidence="13">
    <location>
        <begin position="76"/>
        <end position="222"/>
    </location>
</feature>
<accession>J9DG72</accession>
<feature type="region of interest" description="Disordered" evidence="12">
    <location>
        <begin position="424"/>
        <end position="502"/>
    </location>
</feature>
<dbReference type="InterPro" id="IPR008921">
    <property type="entry name" value="DNA_pol3_clamp-load_cplx_C"/>
</dbReference>
<dbReference type="Pfam" id="PF12169">
    <property type="entry name" value="DNA_pol3_gamma3"/>
    <property type="match status" value="1"/>
</dbReference>
<evidence type="ECO:0000256" key="8">
    <source>
        <dbReference type="ARBA" id="ARBA00022840"/>
    </source>
</evidence>
<evidence type="ECO:0000313" key="15">
    <source>
        <dbReference type="Proteomes" id="UP000004836"/>
    </source>
</evidence>
<dbReference type="AlphaFoldDB" id="J9DG72"/>
<dbReference type="GO" id="GO:0005524">
    <property type="term" value="F:ATP binding"/>
    <property type="evidence" value="ECO:0007669"/>
    <property type="project" value="UniProtKB-KW"/>
</dbReference>
<dbReference type="NCBIfam" id="TIGR02397">
    <property type="entry name" value="dnaX_nterm"/>
    <property type="match status" value="1"/>
</dbReference>
<dbReference type="InterPro" id="IPR022107">
    <property type="entry name" value="DNA_pol_III_gamma/tau_C"/>
</dbReference>
<dbReference type="InterPro" id="IPR027417">
    <property type="entry name" value="P-loop_NTPase"/>
</dbReference>
<protein>
    <recommendedName>
        <fullName evidence="11">DNA polymerase III subunit gamma/tau</fullName>
        <ecNumber evidence="11">2.7.7.7</ecNumber>
    </recommendedName>
</protein>
<dbReference type="Pfam" id="PF12362">
    <property type="entry name" value="DUF3646"/>
    <property type="match status" value="1"/>
</dbReference>
<dbReference type="EC" id="2.7.7.7" evidence="11"/>
<dbReference type="GO" id="GO:0006261">
    <property type="term" value="P:DNA-templated DNA replication"/>
    <property type="evidence" value="ECO:0007669"/>
    <property type="project" value="TreeGrafter"/>
</dbReference>
<evidence type="ECO:0000256" key="6">
    <source>
        <dbReference type="ARBA" id="ARBA00022741"/>
    </source>
</evidence>
<dbReference type="Proteomes" id="UP000004836">
    <property type="component" value="Unassembled WGS sequence"/>
</dbReference>
<proteinExistence type="inferred from homology"/>
<dbReference type="eggNOG" id="COG2812">
    <property type="taxonomic scope" value="Bacteria"/>
</dbReference>
<dbReference type="InterPro" id="IPR045085">
    <property type="entry name" value="HLD_clamp_pol_III_gamma_tau"/>
</dbReference>
<evidence type="ECO:0000256" key="2">
    <source>
        <dbReference type="ARBA" id="ARBA00022679"/>
    </source>
</evidence>
<dbReference type="InterPro" id="IPR050238">
    <property type="entry name" value="DNA_Rep/Repair_Clamp_Loader"/>
</dbReference>
<dbReference type="Gene3D" id="1.10.8.60">
    <property type="match status" value="1"/>
</dbReference>
<evidence type="ECO:0000259" key="13">
    <source>
        <dbReference type="SMART" id="SM00382"/>
    </source>
</evidence>
<dbReference type="GO" id="GO:0046872">
    <property type="term" value="F:metal ion binding"/>
    <property type="evidence" value="ECO:0007669"/>
    <property type="project" value="UniProtKB-KW"/>
</dbReference>
<evidence type="ECO:0000256" key="11">
    <source>
        <dbReference type="RuleBase" id="RU364063"/>
    </source>
</evidence>
<keyword evidence="15" id="KW-1185">Reference proteome</keyword>
<dbReference type="EMBL" id="ALYF01000003">
    <property type="protein sequence ID" value="EJW20891.1"/>
    <property type="molecule type" value="Genomic_DNA"/>
</dbReference>
<evidence type="ECO:0000256" key="12">
    <source>
        <dbReference type="SAM" id="MobiDB-lite"/>
    </source>
</evidence>
<dbReference type="PANTHER" id="PTHR11669:SF0">
    <property type="entry name" value="PROTEIN STICHEL-LIKE 2"/>
    <property type="match status" value="1"/>
</dbReference>
<evidence type="ECO:0000313" key="14">
    <source>
        <dbReference type="EMBL" id="EJW20891.1"/>
    </source>
</evidence>